<evidence type="ECO:0000259" key="3">
    <source>
        <dbReference type="PROSITE" id="PS50977"/>
    </source>
</evidence>
<dbReference type="SUPFAM" id="SSF46689">
    <property type="entry name" value="Homeodomain-like"/>
    <property type="match status" value="1"/>
</dbReference>
<dbReference type="InterPro" id="IPR023772">
    <property type="entry name" value="DNA-bd_HTH_TetR-type_CS"/>
</dbReference>
<reference evidence="4" key="1">
    <citation type="submission" date="2023-06" db="EMBL/GenBank/DDBJ databases">
        <title>Identification and characterization of horizontal gene transfer across gut microbiota members of farm animals based on homology search.</title>
        <authorList>
            <person name="Schwarzerova J."/>
            <person name="Nykrynova M."/>
            <person name="Jureckova K."/>
            <person name="Cejkova D."/>
            <person name="Rychlik I."/>
        </authorList>
    </citation>
    <scope>NUCLEOTIDE SEQUENCE</scope>
    <source>
        <strain evidence="4">105_WCHN</strain>
    </source>
</reference>
<evidence type="ECO:0000313" key="4">
    <source>
        <dbReference type="EMBL" id="MDM8333407.1"/>
    </source>
</evidence>
<proteinExistence type="predicted"/>
<protein>
    <submittedName>
        <fullName evidence="4">TetR/AcrR family transcriptional regulator</fullName>
    </submittedName>
</protein>
<dbReference type="RefSeq" id="WP_283621377.1">
    <property type="nucleotide sequence ID" value="NZ_JAUDEO010000008.1"/>
</dbReference>
<dbReference type="PROSITE" id="PS01081">
    <property type="entry name" value="HTH_TETR_1"/>
    <property type="match status" value="1"/>
</dbReference>
<dbReference type="InterPro" id="IPR001647">
    <property type="entry name" value="HTH_TetR"/>
</dbReference>
<keyword evidence="1 2" id="KW-0238">DNA-binding</keyword>
<dbReference type="PANTHER" id="PTHR43479:SF11">
    <property type="entry name" value="ACREF_ENVCD OPERON REPRESSOR-RELATED"/>
    <property type="match status" value="1"/>
</dbReference>
<sequence>MANKSNNRTLIMDAVAKIITNDGYGSVSMSQVAKLTGLSVATAYNYFANKQDMIITTYHEACERLNQYIIDHVSKNGAPDVKLASYMHAIYDFSKIQPTTFLFTNSIFNSPINPEISQSDQWIDSIMQPWIKIARDGIQQGYFRQMDPLTLIYLAYSNVSCFIVDTFNHNISPDSTSIDEIIIIFLNGIQNPKYINNH</sequence>
<dbReference type="InterPro" id="IPR009057">
    <property type="entry name" value="Homeodomain-like_sf"/>
</dbReference>
<feature type="domain" description="HTH tetR-type" evidence="3">
    <location>
        <begin position="5"/>
        <end position="65"/>
    </location>
</feature>
<dbReference type="Proteomes" id="UP001529423">
    <property type="component" value="Unassembled WGS sequence"/>
</dbReference>
<dbReference type="EMBL" id="JAUDEO010000008">
    <property type="protein sequence ID" value="MDM8333407.1"/>
    <property type="molecule type" value="Genomic_DNA"/>
</dbReference>
<organism evidence="4 5">
    <name type="scientific">Limosilactobacillus panis</name>
    <dbReference type="NCBI Taxonomy" id="47493"/>
    <lineage>
        <taxon>Bacteria</taxon>
        <taxon>Bacillati</taxon>
        <taxon>Bacillota</taxon>
        <taxon>Bacilli</taxon>
        <taxon>Lactobacillales</taxon>
        <taxon>Lactobacillaceae</taxon>
        <taxon>Limosilactobacillus</taxon>
    </lineage>
</organism>
<comment type="caution">
    <text evidence="4">The sequence shown here is derived from an EMBL/GenBank/DDBJ whole genome shotgun (WGS) entry which is preliminary data.</text>
</comment>
<feature type="DNA-binding region" description="H-T-H motif" evidence="2">
    <location>
        <begin position="28"/>
        <end position="47"/>
    </location>
</feature>
<keyword evidence="5" id="KW-1185">Reference proteome</keyword>
<reference evidence="4" key="2">
    <citation type="submission" date="2023-06" db="EMBL/GenBank/DDBJ databases">
        <authorList>
            <person name="Zeman M."/>
            <person name="Kubasova T."/>
            <person name="Jahodarova E."/>
            <person name="Nykrynova M."/>
            <person name="Rychlik I."/>
        </authorList>
    </citation>
    <scope>NUCLEOTIDE SEQUENCE</scope>
    <source>
        <strain evidence="4">105_WCHN</strain>
    </source>
</reference>
<accession>A0ABT7VKY8</accession>
<dbReference type="PROSITE" id="PS50977">
    <property type="entry name" value="HTH_TETR_2"/>
    <property type="match status" value="1"/>
</dbReference>
<dbReference type="Pfam" id="PF00440">
    <property type="entry name" value="TetR_N"/>
    <property type="match status" value="1"/>
</dbReference>
<gene>
    <name evidence="4" type="ORF">QUW46_02265</name>
</gene>
<dbReference type="Gene3D" id="1.10.357.10">
    <property type="entry name" value="Tetracycline Repressor, domain 2"/>
    <property type="match status" value="1"/>
</dbReference>
<name>A0ABT7VKY8_9LACO</name>
<evidence type="ECO:0000256" key="1">
    <source>
        <dbReference type="ARBA" id="ARBA00023125"/>
    </source>
</evidence>
<evidence type="ECO:0000256" key="2">
    <source>
        <dbReference type="PROSITE-ProRule" id="PRU00335"/>
    </source>
</evidence>
<dbReference type="PANTHER" id="PTHR43479">
    <property type="entry name" value="ACREF/ENVCD OPERON REPRESSOR-RELATED"/>
    <property type="match status" value="1"/>
</dbReference>
<dbReference type="InterPro" id="IPR050624">
    <property type="entry name" value="HTH-type_Tx_Regulator"/>
</dbReference>
<dbReference type="PRINTS" id="PR00455">
    <property type="entry name" value="HTHTETR"/>
</dbReference>
<evidence type="ECO:0000313" key="5">
    <source>
        <dbReference type="Proteomes" id="UP001529423"/>
    </source>
</evidence>